<evidence type="ECO:0000256" key="3">
    <source>
        <dbReference type="ARBA" id="ARBA00022475"/>
    </source>
</evidence>
<evidence type="ECO:0000256" key="7">
    <source>
        <dbReference type="SAM" id="Phobius"/>
    </source>
</evidence>
<dbReference type="GO" id="GO:0005886">
    <property type="term" value="C:plasma membrane"/>
    <property type="evidence" value="ECO:0007669"/>
    <property type="project" value="UniProtKB-SubCell"/>
</dbReference>
<evidence type="ECO:0000256" key="2">
    <source>
        <dbReference type="ARBA" id="ARBA00006162"/>
    </source>
</evidence>
<protein>
    <submittedName>
        <fullName evidence="9">Type VII secretion integral membrane protein EccD</fullName>
    </submittedName>
</protein>
<keyword evidence="5 7" id="KW-1133">Transmembrane helix</keyword>
<feature type="transmembrane region" description="Helical" evidence="7">
    <location>
        <begin position="395"/>
        <end position="416"/>
    </location>
</feature>
<sequence>MNTTGLVRVTVAAPARRIDLALPERSPLAELLPGLLRHAGEDLADSGARSGGWVLRRPDGTVLEPARPLAAQRVRDGEILHLTHAHTDWPELEYDDLVDAIATGSARTGATWGPRHTRAAGLTVGGLAVLLCLVAALRTGAPWSGPGWWSLGLSALLLSGGLLLARAAGDTGAAAVAGGVALPFAFAGGGLVFAGDRALTDLGAAHLLSACAALLLAAMVALFSVVDRAALFVGAATVGVFGVVGGWLTTLDSLEGYEAAALIAGFGLAFSPVLTPLSIRLSRVPMPVLPRDAADLLRDRPQPPRAAVYAAVLRADGLLTGMISGLSIVVAACQVWLITSDSEAALILVIILTAGFLLRARLYPILRQRVPLLAAGLAGALCLVLGPLMSDREDLLAITGPCLLLAGVAIALAGVVHSTRATASPYLGRYAEILEVLLVLAIIPVMCSVLGLYGYVRGLGG</sequence>
<feature type="transmembrane region" description="Helical" evidence="7">
    <location>
        <begin position="119"/>
        <end position="141"/>
    </location>
</feature>
<dbReference type="InterPro" id="IPR024962">
    <property type="entry name" value="YukD-like"/>
</dbReference>
<dbReference type="Pfam" id="PF08817">
    <property type="entry name" value="YukD"/>
    <property type="match status" value="1"/>
</dbReference>
<feature type="transmembrane region" description="Helical" evidence="7">
    <location>
        <begin position="172"/>
        <end position="193"/>
    </location>
</feature>
<evidence type="ECO:0000313" key="10">
    <source>
        <dbReference type="Proteomes" id="UP000520767"/>
    </source>
</evidence>
<gene>
    <name evidence="9" type="ORF">FHR82_002636</name>
</gene>
<comment type="similarity">
    <text evidence="2">Belongs to the EccD/Snm4 family.</text>
</comment>
<organism evidence="9 10">
    <name type="scientific">Actinophytocola algeriensis</name>
    <dbReference type="NCBI Taxonomy" id="1768010"/>
    <lineage>
        <taxon>Bacteria</taxon>
        <taxon>Bacillati</taxon>
        <taxon>Actinomycetota</taxon>
        <taxon>Actinomycetes</taxon>
        <taxon>Pseudonocardiales</taxon>
        <taxon>Pseudonocardiaceae</taxon>
    </lineage>
</organism>
<feature type="domain" description="EccD-like transmembrane" evidence="8">
    <location>
        <begin position="117"/>
        <end position="459"/>
    </location>
</feature>
<dbReference type="Proteomes" id="UP000520767">
    <property type="component" value="Unassembled WGS sequence"/>
</dbReference>
<dbReference type="InterPro" id="IPR006707">
    <property type="entry name" value="T7SS_EccD"/>
</dbReference>
<accession>A0A7W7Q426</accession>
<comment type="subcellular location">
    <subcellularLocation>
        <location evidence="1">Cell membrane</location>
        <topology evidence="1">Multi-pass membrane protein</topology>
    </subcellularLocation>
</comment>
<evidence type="ECO:0000313" key="9">
    <source>
        <dbReference type="EMBL" id="MBB4906416.1"/>
    </source>
</evidence>
<feature type="transmembrane region" description="Helical" evidence="7">
    <location>
        <begin position="230"/>
        <end position="248"/>
    </location>
</feature>
<dbReference type="Gene3D" id="3.10.20.90">
    <property type="entry name" value="Phosphatidylinositol 3-kinase Catalytic Subunit, Chain A, domain 1"/>
    <property type="match status" value="1"/>
</dbReference>
<dbReference type="InterPro" id="IPR044049">
    <property type="entry name" value="EccD_transm"/>
</dbReference>
<feature type="transmembrane region" description="Helical" evidence="7">
    <location>
        <begin position="344"/>
        <end position="363"/>
    </location>
</feature>
<evidence type="ECO:0000256" key="5">
    <source>
        <dbReference type="ARBA" id="ARBA00022989"/>
    </source>
</evidence>
<evidence type="ECO:0000256" key="4">
    <source>
        <dbReference type="ARBA" id="ARBA00022692"/>
    </source>
</evidence>
<feature type="transmembrane region" description="Helical" evidence="7">
    <location>
        <begin position="205"/>
        <end position="223"/>
    </location>
</feature>
<evidence type="ECO:0000259" key="8">
    <source>
        <dbReference type="Pfam" id="PF19053"/>
    </source>
</evidence>
<dbReference type="AlphaFoldDB" id="A0A7W7Q426"/>
<feature type="transmembrane region" description="Helical" evidence="7">
    <location>
        <begin position="370"/>
        <end position="389"/>
    </location>
</feature>
<feature type="transmembrane region" description="Helical" evidence="7">
    <location>
        <begin position="436"/>
        <end position="456"/>
    </location>
</feature>
<feature type="transmembrane region" description="Helical" evidence="7">
    <location>
        <begin position="147"/>
        <end position="165"/>
    </location>
</feature>
<keyword evidence="4 7" id="KW-0812">Transmembrane</keyword>
<keyword evidence="3" id="KW-1003">Cell membrane</keyword>
<dbReference type="Pfam" id="PF19053">
    <property type="entry name" value="EccD"/>
    <property type="match status" value="1"/>
</dbReference>
<dbReference type="NCBIfam" id="TIGR03920">
    <property type="entry name" value="T7SS_EccD"/>
    <property type="match status" value="1"/>
</dbReference>
<evidence type="ECO:0000256" key="6">
    <source>
        <dbReference type="ARBA" id="ARBA00023136"/>
    </source>
</evidence>
<reference evidence="9 10" key="1">
    <citation type="submission" date="2020-08" db="EMBL/GenBank/DDBJ databases">
        <title>Genomic Encyclopedia of Type Strains, Phase III (KMG-III): the genomes of soil and plant-associated and newly described type strains.</title>
        <authorList>
            <person name="Whitman W."/>
        </authorList>
    </citation>
    <scope>NUCLEOTIDE SEQUENCE [LARGE SCALE GENOMIC DNA]</scope>
    <source>
        <strain evidence="9 10">CECT 8960</strain>
    </source>
</reference>
<name>A0A7W7Q426_9PSEU</name>
<evidence type="ECO:0000256" key="1">
    <source>
        <dbReference type="ARBA" id="ARBA00004651"/>
    </source>
</evidence>
<dbReference type="RefSeq" id="WP_184810631.1">
    <property type="nucleotide sequence ID" value="NZ_JACHJQ010000003.1"/>
</dbReference>
<keyword evidence="6 7" id="KW-0472">Membrane</keyword>
<feature type="transmembrane region" description="Helical" evidence="7">
    <location>
        <begin position="260"/>
        <end position="279"/>
    </location>
</feature>
<keyword evidence="10" id="KW-1185">Reference proteome</keyword>
<proteinExistence type="inferred from homology"/>
<feature type="transmembrane region" description="Helical" evidence="7">
    <location>
        <begin position="318"/>
        <end position="338"/>
    </location>
</feature>
<comment type="caution">
    <text evidence="9">The sequence shown here is derived from an EMBL/GenBank/DDBJ whole genome shotgun (WGS) entry which is preliminary data.</text>
</comment>
<dbReference type="EMBL" id="JACHJQ010000003">
    <property type="protein sequence ID" value="MBB4906416.1"/>
    <property type="molecule type" value="Genomic_DNA"/>
</dbReference>
<dbReference type="PIRSF" id="PIRSF017804">
    <property type="entry name" value="Secretion_EccD1"/>
    <property type="match status" value="1"/>
</dbReference>